<evidence type="ECO:0000313" key="1">
    <source>
        <dbReference type="EMBL" id="SFE52391.1"/>
    </source>
</evidence>
<evidence type="ECO:0000313" key="2">
    <source>
        <dbReference type="Proteomes" id="UP000199400"/>
    </source>
</evidence>
<dbReference type="RefSeq" id="WP_096326493.1">
    <property type="nucleotide sequence ID" value="NZ_FOMX01000015.1"/>
</dbReference>
<name>A0A1I2B8B6_9BACT</name>
<proteinExistence type="predicted"/>
<dbReference type="Proteomes" id="UP000199400">
    <property type="component" value="Unassembled WGS sequence"/>
</dbReference>
<protein>
    <submittedName>
        <fullName evidence="1">Uncharacterized protein</fullName>
    </submittedName>
</protein>
<sequence length="97" mass="10142">MASFHTTQGIAVDLDSFSSAEVAEMMEAAVANVVGAALEFAPTSDAAELAEMARGWIEALDRPSLARVCGSVSARGPRDTSRLIAGVLLTTYQRGAR</sequence>
<dbReference type="AlphaFoldDB" id="A0A1I2B8B6"/>
<keyword evidence="2" id="KW-1185">Reference proteome</keyword>
<accession>A0A1I2B8B6</accession>
<gene>
    <name evidence="1" type="ORF">SAMN02745121_04525</name>
</gene>
<reference evidence="2" key="1">
    <citation type="submission" date="2016-10" db="EMBL/GenBank/DDBJ databases">
        <authorList>
            <person name="Varghese N."/>
            <person name="Submissions S."/>
        </authorList>
    </citation>
    <scope>NUCLEOTIDE SEQUENCE [LARGE SCALE GENOMIC DNA]</scope>
    <source>
        <strain evidence="2">ATCC 25963</strain>
    </source>
</reference>
<organism evidence="1 2">
    <name type="scientific">Nannocystis exedens</name>
    <dbReference type="NCBI Taxonomy" id="54"/>
    <lineage>
        <taxon>Bacteria</taxon>
        <taxon>Pseudomonadati</taxon>
        <taxon>Myxococcota</taxon>
        <taxon>Polyangia</taxon>
        <taxon>Nannocystales</taxon>
        <taxon>Nannocystaceae</taxon>
        <taxon>Nannocystis</taxon>
    </lineage>
</organism>
<dbReference type="EMBL" id="FOMX01000015">
    <property type="protein sequence ID" value="SFE52391.1"/>
    <property type="molecule type" value="Genomic_DNA"/>
</dbReference>